<reference evidence="11" key="1">
    <citation type="journal article" date="2023" name="PhytoFront">
        <title>Draft Genome Resources of Seven Strains of Tilletia horrida, Causal Agent of Kernel Smut of Rice.</title>
        <authorList>
            <person name="Khanal S."/>
            <person name="Antony Babu S."/>
            <person name="Zhou X.G."/>
        </authorList>
    </citation>
    <scope>NUCLEOTIDE SEQUENCE</scope>
    <source>
        <strain evidence="11">TX6</strain>
    </source>
</reference>
<feature type="transmembrane region" description="Helical" evidence="9">
    <location>
        <begin position="262"/>
        <end position="283"/>
    </location>
</feature>
<dbReference type="InterPro" id="IPR020846">
    <property type="entry name" value="MFS_dom"/>
</dbReference>
<evidence type="ECO:0000256" key="5">
    <source>
        <dbReference type="ARBA" id="ARBA00022989"/>
    </source>
</evidence>
<evidence type="ECO:0000256" key="6">
    <source>
        <dbReference type="ARBA" id="ARBA00023136"/>
    </source>
</evidence>
<dbReference type="PROSITE" id="PS50850">
    <property type="entry name" value="MFS"/>
    <property type="match status" value="1"/>
</dbReference>
<evidence type="ECO:0000256" key="1">
    <source>
        <dbReference type="ARBA" id="ARBA00004141"/>
    </source>
</evidence>
<feature type="transmembrane region" description="Helical" evidence="9">
    <location>
        <begin position="56"/>
        <end position="74"/>
    </location>
</feature>
<evidence type="ECO:0000313" key="12">
    <source>
        <dbReference type="Proteomes" id="UP001176517"/>
    </source>
</evidence>
<dbReference type="InterPro" id="IPR003663">
    <property type="entry name" value="Sugar/inositol_transpt"/>
</dbReference>
<evidence type="ECO:0000256" key="2">
    <source>
        <dbReference type="ARBA" id="ARBA00010992"/>
    </source>
</evidence>
<feature type="transmembrane region" description="Helical" evidence="9">
    <location>
        <begin position="295"/>
        <end position="314"/>
    </location>
</feature>
<feature type="transmembrane region" description="Helical" evidence="9">
    <location>
        <begin position="114"/>
        <end position="132"/>
    </location>
</feature>
<evidence type="ECO:0000256" key="7">
    <source>
        <dbReference type="ARBA" id="ARBA00049119"/>
    </source>
</evidence>
<comment type="catalytic activity">
    <reaction evidence="7">
        <text>myo-inositol(out) + H(+)(out) = myo-inositol(in) + H(+)(in)</text>
        <dbReference type="Rhea" id="RHEA:60364"/>
        <dbReference type="ChEBI" id="CHEBI:15378"/>
        <dbReference type="ChEBI" id="CHEBI:17268"/>
    </reaction>
</comment>
<dbReference type="InterPro" id="IPR050360">
    <property type="entry name" value="MFS_Sugar_Transporters"/>
</dbReference>
<dbReference type="GO" id="GO:0005351">
    <property type="term" value="F:carbohydrate:proton symporter activity"/>
    <property type="evidence" value="ECO:0007669"/>
    <property type="project" value="TreeGrafter"/>
</dbReference>
<comment type="subcellular location">
    <subcellularLocation>
        <location evidence="1">Membrane</location>
        <topology evidence="1">Multi-pass membrane protein</topology>
    </subcellularLocation>
</comment>
<feature type="transmembrane region" description="Helical" evidence="9">
    <location>
        <begin position="326"/>
        <end position="346"/>
    </location>
</feature>
<feature type="transmembrane region" description="Helical" evidence="9">
    <location>
        <begin position="426"/>
        <end position="444"/>
    </location>
</feature>
<dbReference type="Pfam" id="PF00083">
    <property type="entry name" value="Sugar_tr"/>
    <property type="match status" value="1"/>
</dbReference>
<proteinExistence type="inferred from homology"/>
<dbReference type="InterPro" id="IPR036259">
    <property type="entry name" value="MFS_trans_sf"/>
</dbReference>
<dbReference type="InterPro" id="IPR005828">
    <property type="entry name" value="MFS_sugar_transport-like"/>
</dbReference>
<keyword evidence="12" id="KW-1185">Reference proteome</keyword>
<dbReference type="FunFam" id="1.20.1250.20:FF:000134">
    <property type="entry name" value="MFS sugar transporter protein"/>
    <property type="match status" value="1"/>
</dbReference>
<protein>
    <recommendedName>
        <fullName evidence="10">Major facilitator superfamily (MFS) profile domain-containing protein</fullName>
    </recommendedName>
</protein>
<accession>A0AAN6JSB6</accession>
<dbReference type="SUPFAM" id="SSF103473">
    <property type="entry name" value="MFS general substrate transporter"/>
    <property type="match status" value="1"/>
</dbReference>
<dbReference type="Proteomes" id="UP001176517">
    <property type="component" value="Unassembled WGS sequence"/>
</dbReference>
<keyword evidence="5 9" id="KW-1133">Transmembrane helix</keyword>
<comment type="similarity">
    <text evidence="2 8">Belongs to the major facilitator superfamily. Sugar transporter (TC 2.A.1.1) family.</text>
</comment>
<gene>
    <name evidence="11" type="ORF">OC846_002781</name>
</gene>
<keyword evidence="4 9" id="KW-0812">Transmembrane</keyword>
<feature type="domain" description="Major facilitator superfamily (MFS) profile" evidence="10">
    <location>
        <begin position="16"/>
        <end position="448"/>
    </location>
</feature>
<dbReference type="AlphaFoldDB" id="A0AAN6JSB6"/>
<dbReference type="GO" id="GO:0016020">
    <property type="term" value="C:membrane"/>
    <property type="evidence" value="ECO:0007669"/>
    <property type="project" value="UniProtKB-SubCell"/>
</dbReference>
<keyword evidence="6 9" id="KW-0472">Membrane</keyword>
<evidence type="ECO:0000313" key="11">
    <source>
        <dbReference type="EMBL" id="KAK0552718.1"/>
    </source>
</evidence>
<dbReference type="EMBL" id="JAPDMZ010000059">
    <property type="protein sequence ID" value="KAK0552718.1"/>
    <property type="molecule type" value="Genomic_DNA"/>
</dbReference>
<evidence type="ECO:0000259" key="10">
    <source>
        <dbReference type="PROSITE" id="PS50850"/>
    </source>
</evidence>
<feature type="transmembrane region" description="Helical" evidence="9">
    <location>
        <begin position="178"/>
        <end position="197"/>
    </location>
</feature>
<feature type="transmembrane region" description="Helical" evidence="9">
    <location>
        <begin position="358"/>
        <end position="383"/>
    </location>
</feature>
<evidence type="ECO:0000256" key="9">
    <source>
        <dbReference type="SAM" id="Phobius"/>
    </source>
</evidence>
<dbReference type="PRINTS" id="PR00171">
    <property type="entry name" value="SUGRTRNSPORT"/>
</dbReference>
<feature type="transmembrane region" description="Helical" evidence="9">
    <location>
        <begin position="144"/>
        <end position="166"/>
    </location>
</feature>
<evidence type="ECO:0000256" key="4">
    <source>
        <dbReference type="ARBA" id="ARBA00022692"/>
    </source>
</evidence>
<comment type="caution">
    <text evidence="11">The sequence shown here is derived from an EMBL/GenBank/DDBJ whole genome shotgun (WGS) entry which is preliminary data.</text>
</comment>
<dbReference type="PANTHER" id="PTHR48022:SF20">
    <property type="entry name" value="MAJOR FACILITATOR SUPERFAMILY (MFS) PROFILE DOMAIN-CONTAINING PROTEIN-RELATED"/>
    <property type="match status" value="1"/>
</dbReference>
<evidence type="ECO:0000256" key="8">
    <source>
        <dbReference type="RuleBase" id="RU003346"/>
    </source>
</evidence>
<feature type="transmembrane region" description="Helical" evidence="9">
    <location>
        <begin position="86"/>
        <end position="108"/>
    </location>
</feature>
<keyword evidence="3 8" id="KW-0813">Transport</keyword>
<evidence type="ECO:0000256" key="3">
    <source>
        <dbReference type="ARBA" id="ARBA00022448"/>
    </source>
</evidence>
<sequence length="496" mass="53594">MSFLKVQPHIVRTYAISALTAICGLQYGVDTGSIGSIISMKSFIAEIGELSDANSGIFVASVLFAASGATLVSGDLADRFSRRRSISVGAALMCLGALISASAHSLVVLFVARVIYGLGIGSTFALSTLYLCEIAQPSLRGVIGCMPQLFTAGGVAVGYFIAFGSSRLNSTLSWRTPFVVQCCTALILFVGSLFIPYSPRWLAEHGRAQEAREVLVWLRENEEVAQVELDEILKSKNERALLNQTTSILDAFRPPYARRTVLCLYLMAAQQTTGVDFILYYAPKLFRQAGFDGQLSAFLSSAVVGLLCFVMTLPGQIFLDRMGRKMPLVIGGTVMSLCFFLIGAINASGHVSSPGVKWVIMFAIYTFISAFSLTWGCVLKVMVSEILPTHIRARTSSMSQFSNWSINSVVALTAPAFLGASTSAPYMLYASLTLLASLVCAAMLPDTSNLSLEEIDRRFDEDSKKVKVFAWATGRAAPNGDGSVRSEHALRMRVRA</sequence>
<organism evidence="11 12">
    <name type="scientific">Tilletia horrida</name>
    <dbReference type="NCBI Taxonomy" id="155126"/>
    <lineage>
        <taxon>Eukaryota</taxon>
        <taxon>Fungi</taxon>
        <taxon>Dikarya</taxon>
        <taxon>Basidiomycota</taxon>
        <taxon>Ustilaginomycotina</taxon>
        <taxon>Exobasidiomycetes</taxon>
        <taxon>Tilletiales</taxon>
        <taxon>Tilletiaceae</taxon>
        <taxon>Tilletia</taxon>
    </lineage>
</organism>
<dbReference type="PANTHER" id="PTHR48022">
    <property type="entry name" value="PLASTIDIC GLUCOSE TRANSPORTER 4"/>
    <property type="match status" value="1"/>
</dbReference>
<name>A0AAN6JSB6_9BASI</name>
<dbReference type="Gene3D" id="1.20.1250.20">
    <property type="entry name" value="MFS general substrate transporter like domains"/>
    <property type="match status" value="1"/>
</dbReference>
<dbReference type="NCBIfam" id="TIGR00879">
    <property type="entry name" value="SP"/>
    <property type="match status" value="1"/>
</dbReference>
<dbReference type="InterPro" id="IPR005829">
    <property type="entry name" value="Sugar_transporter_CS"/>
</dbReference>
<feature type="transmembrane region" description="Helical" evidence="9">
    <location>
        <begin position="404"/>
        <end position="420"/>
    </location>
</feature>
<dbReference type="PROSITE" id="PS00217">
    <property type="entry name" value="SUGAR_TRANSPORT_2"/>
    <property type="match status" value="1"/>
</dbReference>